<organism evidence="1 2">
    <name type="scientific">Spodoptera exigua</name>
    <name type="common">Beet armyworm</name>
    <name type="synonym">Noctua fulgens</name>
    <dbReference type="NCBI Taxonomy" id="7107"/>
    <lineage>
        <taxon>Eukaryota</taxon>
        <taxon>Metazoa</taxon>
        <taxon>Ecdysozoa</taxon>
        <taxon>Arthropoda</taxon>
        <taxon>Hexapoda</taxon>
        <taxon>Insecta</taxon>
        <taxon>Pterygota</taxon>
        <taxon>Neoptera</taxon>
        <taxon>Endopterygota</taxon>
        <taxon>Lepidoptera</taxon>
        <taxon>Glossata</taxon>
        <taxon>Ditrysia</taxon>
        <taxon>Noctuoidea</taxon>
        <taxon>Noctuidae</taxon>
        <taxon>Amphipyrinae</taxon>
        <taxon>Spodoptera</taxon>
    </lineage>
</organism>
<dbReference type="EMBL" id="JACEFF010000295">
    <property type="protein sequence ID" value="KAH9640094.1"/>
    <property type="molecule type" value="Genomic_DNA"/>
</dbReference>
<evidence type="ECO:0000313" key="2">
    <source>
        <dbReference type="Proteomes" id="UP000814243"/>
    </source>
</evidence>
<dbReference type="AlphaFoldDB" id="A0A922MNH3"/>
<evidence type="ECO:0000313" key="1">
    <source>
        <dbReference type="EMBL" id="KAH9640094.1"/>
    </source>
</evidence>
<name>A0A922MNH3_SPOEX</name>
<dbReference type="Proteomes" id="UP000814243">
    <property type="component" value="Unassembled WGS sequence"/>
</dbReference>
<gene>
    <name evidence="1" type="ORF">HF086_016025</name>
</gene>
<comment type="caution">
    <text evidence="1">The sequence shown here is derived from an EMBL/GenBank/DDBJ whole genome shotgun (WGS) entry which is preliminary data.</text>
</comment>
<reference evidence="1" key="1">
    <citation type="journal article" date="2021" name="G3 (Bethesda)">
        <title>Genome and transcriptome analysis of the beet armyworm Spodoptera exigua reveals targets for pest control. .</title>
        <authorList>
            <person name="Simon S."/>
            <person name="Breeschoten T."/>
            <person name="Jansen H.J."/>
            <person name="Dirks R.P."/>
            <person name="Schranz M.E."/>
            <person name="Ros V.I.D."/>
        </authorList>
    </citation>
    <scope>NUCLEOTIDE SEQUENCE</scope>
    <source>
        <strain evidence="1">TB_SE_WUR_2020</strain>
    </source>
</reference>
<sequence>MVTVPPPLPQRPPAIPPARITLVNTRGRHELPRRTFGGTHKAVFTQTGTVTVPAGTDPKLILEMFDRQRSPLSVPVPPQPAAAETN</sequence>
<protein>
    <submittedName>
        <fullName evidence="1">Uncharacterized protein</fullName>
    </submittedName>
</protein>
<accession>A0A922MNH3</accession>
<proteinExistence type="predicted"/>